<dbReference type="EMBL" id="JANJYI010000006">
    <property type="protein sequence ID" value="KAK2645819.1"/>
    <property type="molecule type" value="Genomic_DNA"/>
</dbReference>
<evidence type="ECO:0000259" key="2">
    <source>
        <dbReference type="Pfam" id="PF04658"/>
    </source>
</evidence>
<accession>A0AAD9U0U3</accession>
<feature type="region of interest" description="Disordered" evidence="1">
    <location>
        <begin position="37"/>
        <end position="95"/>
    </location>
</feature>
<keyword evidence="4" id="KW-1185">Reference proteome</keyword>
<protein>
    <recommendedName>
        <fullName evidence="2">TAFII55 protein conserved region domain-containing protein</fullName>
    </recommendedName>
</protein>
<evidence type="ECO:0000256" key="1">
    <source>
        <dbReference type="SAM" id="MobiDB-lite"/>
    </source>
</evidence>
<reference evidence="3" key="1">
    <citation type="journal article" date="2023" name="Plant J.">
        <title>Genome sequences and population genomics provide insights into the demographic history, inbreeding, and mutation load of two 'living fossil' tree species of Dipteronia.</title>
        <authorList>
            <person name="Feng Y."/>
            <person name="Comes H.P."/>
            <person name="Chen J."/>
            <person name="Zhu S."/>
            <person name="Lu R."/>
            <person name="Zhang X."/>
            <person name="Li P."/>
            <person name="Qiu J."/>
            <person name="Olsen K.M."/>
            <person name="Qiu Y."/>
        </authorList>
    </citation>
    <scope>NUCLEOTIDE SEQUENCE</scope>
    <source>
        <strain evidence="3">KIB01</strain>
    </source>
</reference>
<comment type="caution">
    <text evidence="3">The sequence shown here is derived from an EMBL/GenBank/DDBJ whole genome shotgun (WGS) entry which is preliminary data.</text>
</comment>
<dbReference type="GO" id="GO:0006367">
    <property type="term" value="P:transcription initiation at RNA polymerase II promoter"/>
    <property type="evidence" value="ECO:0007669"/>
    <property type="project" value="InterPro"/>
</dbReference>
<dbReference type="GO" id="GO:0005669">
    <property type="term" value="C:transcription factor TFIID complex"/>
    <property type="evidence" value="ECO:0007669"/>
    <property type="project" value="InterPro"/>
</dbReference>
<feature type="domain" description="TAFII55 protein conserved region" evidence="2">
    <location>
        <begin position="1"/>
        <end position="53"/>
    </location>
</feature>
<organism evidence="3 4">
    <name type="scientific">Dipteronia dyeriana</name>
    <dbReference type="NCBI Taxonomy" id="168575"/>
    <lineage>
        <taxon>Eukaryota</taxon>
        <taxon>Viridiplantae</taxon>
        <taxon>Streptophyta</taxon>
        <taxon>Embryophyta</taxon>
        <taxon>Tracheophyta</taxon>
        <taxon>Spermatophyta</taxon>
        <taxon>Magnoliopsida</taxon>
        <taxon>eudicotyledons</taxon>
        <taxon>Gunneridae</taxon>
        <taxon>Pentapetalae</taxon>
        <taxon>rosids</taxon>
        <taxon>malvids</taxon>
        <taxon>Sapindales</taxon>
        <taxon>Sapindaceae</taxon>
        <taxon>Hippocastanoideae</taxon>
        <taxon>Acereae</taxon>
        <taxon>Dipteronia</taxon>
    </lineage>
</organism>
<dbReference type="InterPro" id="IPR006751">
    <property type="entry name" value="TAFII55_prot_cons_reg"/>
</dbReference>
<name>A0AAD9U0U3_9ROSI</name>
<proteinExistence type="predicted"/>
<sequence>MDLPCTVESFKTYDDSALVKTADIGQQQNLASIDRVEGQSTLQEDQGKKKQQERQPVLRTGTLRENFKPLRRPIPAAFSPDSIAIFPDSPGNHTD</sequence>
<dbReference type="AlphaFoldDB" id="A0AAD9U0U3"/>
<evidence type="ECO:0000313" key="4">
    <source>
        <dbReference type="Proteomes" id="UP001280121"/>
    </source>
</evidence>
<gene>
    <name evidence="3" type="ORF">Ddye_021014</name>
</gene>
<dbReference type="Proteomes" id="UP001280121">
    <property type="component" value="Unassembled WGS sequence"/>
</dbReference>
<evidence type="ECO:0000313" key="3">
    <source>
        <dbReference type="EMBL" id="KAK2645819.1"/>
    </source>
</evidence>
<dbReference type="Pfam" id="PF04658">
    <property type="entry name" value="TAFII55_N"/>
    <property type="match status" value="1"/>
</dbReference>